<accession>A0A128A5R9</accession>
<evidence type="ECO:0000256" key="3">
    <source>
        <dbReference type="ARBA" id="ARBA00004763"/>
    </source>
</evidence>
<name>A0A128A5R9_9ARCH</name>
<keyword evidence="11" id="KW-1185">Reference proteome</keyword>
<evidence type="ECO:0000256" key="4">
    <source>
        <dbReference type="ARBA" id="ARBA00012458"/>
    </source>
</evidence>
<comment type="catalytic activity">
    <reaction evidence="1">
        <text>(7,8-dihydropterin-6-yl)methyl diphosphate + 4-aminobenzoate = 7,8-dihydropteroate + diphosphate</text>
        <dbReference type="Rhea" id="RHEA:19949"/>
        <dbReference type="ChEBI" id="CHEBI:17836"/>
        <dbReference type="ChEBI" id="CHEBI:17839"/>
        <dbReference type="ChEBI" id="CHEBI:33019"/>
        <dbReference type="ChEBI" id="CHEBI:72950"/>
        <dbReference type="EC" id="2.5.1.15"/>
    </reaction>
</comment>
<dbReference type="KEGG" id="ndv:NDEV_1938"/>
<dbReference type="InterPro" id="IPR006390">
    <property type="entry name" value="DHP_synth_dom"/>
</dbReference>
<evidence type="ECO:0000259" key="9">
    <source>
        <dbReference type="PROSITE" id="PS50972"/>
    </source>
</evidence>
<dbReference type="SUPFAM" id="SSF51717">
    <property type="entry name" value="Dihydropteroate synthetase-like"/>
    <property type="match status" value="1"/>
</dbReference>
<dbReference type="InterPro" id="IPR011005">
    <property type="entry name" value="Dihydropteroate_synth-like_sf"/>
</dbReference>
<proteinExistence type="predicted"/>
<protein>
    <recommendedName>
        <fullName evidence="4">dihydropteroate synthase</fullName>
        <ecNumber evidence="4">2.5.1.15</ecNumber>
    </recommendedName>
</protein>
<gene>
    <name evidence="10" type="ORF">NDEV_1938</name>
</gene>
<evidence type="ECO:0000313" key="11">
    <source>
        <dbReference type="Proteomes" id="UP000196239"/>
    </source>
</evidence>
<dbReference type="EMBL" id="LN890280">
    <property type="protein sequence ID" value="CUR52700.1"/>
    <property type="molecule type" value="Genomic_DNA"/>
</dbReference>
<evidence type="ECO:0000256" key="5">
    <source>
        <dbReference type="ARBA" id="ARBA00022679"/>
    </source>
</evidence>
<dbReference type="Gene3D" id="3.20.20.20">
    <property type="entry name" value="Dihydropteroate synthase-like"/>
    <property type="match status" value="1"/>
</dbReference>
<keyword evidence="7" id="KW-0460">Magnesium</keyword>
<feature type="domain" description="Pterin-binding" evidence="9">
    <location>
        <begin position="15"/>
        <end position="276"/>
    </location>
</feature>
<organism evidence="10 11">
    <name type="scientific">Nitrosotalea devaniterrae</name>
    <dbReference type="NCBI Taxonomy" id="1078905"/>
    <lineage>
        <taxon>Archaea</taxon>
        <taxon>Nitrososphaerota</taxon>
        <taxon>Nitrososphaeria</taxon>
        <taxon>Nitrosotaleales</taxon>
        <taxon>Nitrosotaleaceae</taxon>
        <taxon>Nitrosotalea</taxon>
    </lineage>
</organism>
<evidence type="ECO:0000313" key="10">
    <source>
        <dbReference type="EMBL" id="CUR52700.1"/>
    </source>
</evidence>
<keyword evidence="8" id="KW-0289">Folate biosynthesis</keyword>
<dbReference type="Pfam" id="PF00809">
    <property type="entry name" value="Pterin_bind"/>
    <property type="match status" value="1"/>
</dbReference>
<dbReference type="GO" id="GO:0004156">
    <property type="term" value="F:dihydropteroate synthase activity"/>
    <property type="evidence" value="ECO:0007669"/>
    <property type="project" value="UniProtKB-EC"/>
</dbReference>
<dbReference type="NCBIfam" id="TIGR01496">
    <property type="entry name" value="DHPS"/>
    <property type="match status" value="1"/>
</dbReference>
<dbReference type="EC" id="2.5.1.15" evidence="4"/>
<evidence type="ECO:0000256" key="7">
    <source>
        <dbReference type="ARBA" id="ARBA00022842"/>
    </source>
</evidence>
<reference evidence="11" key="1">
    <citation type="submission" date="2015-10" db="EMBL/GenBank/DDBJ databases">
        <authorList>
            <person name="Lehtovirta-Morley L.E."/>
            <person name="Vieille C."/>
        </authorList>
    </citation>
    <scope>NUCLEOTIDE SEQUENCE [LARGE SCALE GENOMIC DNA]</scope>
</reference>
<dbReference type="GO" id="GO:0046872">
    <property type="term" value="F:metal ion binding"/>
    <property type="evidence" value="ECO:0007669"/>
    <property type="project" value="UniProtKB-KW"/>
</dbReference>
<comment type="cofactor">
    <cofactor evidence="2">
        <name>Mg(2+)</name>
        <dbReference type="ChEBI" id="CHEBI:18420"/>
    </cofactor>
</comment>
<sequence>MHRLARVRVGGSNPIRVMGIINTSPESFYKKSVITDKKVIGETAKLMEEDGANFIDVGGMSTAPYLKTLVSEDQEIKRISNAINAIQKVSKLPVSIDTCRAKVAEVALQLGAEIVNDVSGLKYDQNMMTVLEKHNPSVIVCAFSDKIISGNQVVQAKKLIDQSITLALKSGISKNKITVDPAIGFFRKKARGILFTKINSDWLKRDVIVLKNLNQIKGKYPILISVSRKSFIGELLDEVDPEKRLYGSIAAETFAALNGADIIRTHNVKATCDIVEIIKNL</sequence>
<keyword evidence="5" id="KW-0808">Transferase</keyword>
<dbReference type="InterPro" id="IPR045031">
    <property type="entry name" value="DHP_synth-like"/>
</dbReference>
<dbReference type="Proteomes" id="UP000196239">
    <property type="component" value="Chromosome 1"/>
</dbReference>
<dbReference type="GO" id="GO:0046654">
    <property type="term" value="P:tetrahydrofolate biosynthetic process"/>
    <property type="evidence" value="ECO:0007669"/>
    <property type="project" value="TreeGrafter"/>
</dbReference>
<dbReference type="PANTHER" id="PTHR20941:SF1">
    <property type="entry name" value="FOLIC ACID SYNTHESIS PROTEIN FOL1"/>
    <property type="match status" value="1"/>
</dbReference>
<evidence type="ECO:0000256" key="8">
    <source>
        <dbReference type="ARBA" id="ARBA00022909"/>
    </source>
</evidence>
<keyword evidence="6" id="KW-0479">Metal-binding</keyword>
<dbReference type="InterPro" id="IPR000489">
    <property type="entry name" value="Pterin-binding_dom"/>
</dbReference>
<comment type="pathway">
    <text evidence="3">Cofactor biosynthesis; tetrahydrofolate biosynthesis; 7,8-dihydrofolate from 2-amino-4-hydroxy-6-hydroxymethyl-7,8-dihydropteridine diphosphate and 4-aminobenzoate: step 1/2.</text>
</comment>
<evidence type="ECO:0000256" key="6">
    <source>
        <dbReference type="ARBA" id="ARBA00022723"/>
    </source>
</evidence>
<dbReference type="GO" id="GO:0046656">
    <property type="term" value="P:folic acid biosynthetic process"/>
    <property type="evidence" value="ECO:0007669"/>
    <property type="project" value="UniProtKB-KW"/>
</dbReference>
<dbReference type="PANTHER" id="PTHR20941">
    <property type="entry name" value="FOLATE SYNTHESIS PROTEINS"/>
    <property type="match status" value="1"/>
</dbReference>
<dbReference type="PROSITE" id="PS50972">
    <property type="entry name" value="PTERIN_BINDING"/>
    <property type="match status" value="1"/>
</dbReference>
<dbReference type="AlphaFoldDB" id="A0A128A5R9"/>
<evidence type="ECO:0000256" key="1">
    <source>
        <dbReference type="ARBA" id="ARBA00000012"/>
    </source>
</evidence>
<evidence type="ECO:0000256" key="2">
    <source>
        <dbReference type="ARBA" id="ARBA00001946"/>
    </source>
</evidence>